<feature type="transmembrane region" description="Helical" evidence="1">
    <location>
        <begin position="29"/>
        <end position="51"/>
    </location>
</feature>
<keyword evidence="3" id="KW-1185">Reference proteome</keyword>
<comment type="caution">
    <text evidence="2">The sequence shown here is derived from an EMBL/GenBank/DDBJ whole genome shotgun (WGS) entry which is preliminary data.</text>
</comment>
<organism evidence="2 3">
    <name type="scientific">Agromyces terreus</name>
    <dbReference type="NCBI Taxonomy" id="424795"/>
    <lineage>
        <taxon>Bacteria</taxon>
        <taxon>Bacillati</taxon>
        <taxon>Actinomycetota</taxon>
        <taxon>Actinomycetes</taxon>
        <taxon>Micrococcales</taxon>
        <taxon>Microbacteriaceae</taxon>
        <taxon>Agromyces</taxon>
    </lineage>
</organism>
<reference evidence="2" key="1">
    <citation type="submission" date="2022-06" db="EMBL/GenBank/DDBJ databases">
        <title>Sequencing the genomes of 1000 actinobacteria strains.</title>
        <authorList>
            <person name="Klenk H.-P."/>
        </authorList>
    </citation>
    <scope>NUCLEOTIDE SEQUENCE</scope>
    <source>
        <strain evidence="2">DSM 22016</strain>
    </source>
</reference>
<dbReference type="EMBL" id="JAMZDY010000001">
    <property type="protein sequence ID" value="MCP2370644.1"/>
    <property type="molecule type" value="Genomic_DNA"/>
</dbReference>
<accession>A0A9X2KBI6</accession>
<keyword evidence="1" id="KW-0812">Transmembrane</keyword>
<keyword evidence="1" id="KW-1133">Transmembrane helix</keyword>
<gene>
    <name evidence="2" type="ORF">BJ978_001320</name>
</gene>
<dbReference type="RefSeq" id="WP_156998226.1">
    <property type="nucleotide sequence ID" value="NZ_BAAANU010000007.1"/>
</dbReference>
<evidence type="ECO:0000256" key="1">
    <source>
        <dbReference type="SAM" id="Phobius"/>
    </source>
</evidence>
<dbReference type="InterPro" id="IPR018723">
    <property type="entry name" value="DUF2254_membrane"/>
</dbReference>
<sequence>MTRTADRRGTTERRWAVARDAVATRLWPLPVAAVVAAVILGIVVPIIDVAVDPQLAGTSADLLFGSGTAAARSVLSAIAGSMITVTSLTFSLTVVALQLASSQASPRVLRLFAADRTVHATLALFLGTFAYSLTVLRTVSDSGEGFTPRIAVTLASLLTFASVIQLTVFLAHLARQLRVETVMRDVHAETDRTIALLVQTSETPAATAPAEPDEVELVVAPGSGFITGVDRRTMIEVAVEHDLVVRELRAIGANVIEGTAMLEWWPRPAGAQTEELDGEAITRRLAAAVQIGYERTPTQDVGYGVRQLVDIAARALSPGINDPTTAVHALGHLSALLADLGGLPPTPPALADDRGIARSVPALDGFEELLELAVQQPRRYGVEDPAVVRRLYLLFDELGERVRDLGRRGAIRRSLDRLDASVAAARYLDEEREEFDALSRRARARL</sequence>
<dbReference type="AlphaFoldDB" id="A0A9X2KBI6"/>
<protein>
    <submittedName>
        <fullName evidence="2">Membrane protein</fullName>
    </submittedName>
</protein>
<dbReference type="Pfam" id="PF10011">
    <property type="entry name" value="DUF2254"/>
    <property type="match status" value="1"/>
</dbReference>
<proteinExistence type="predicted"/>
<evidence type="ECO:0000313" key="2">
    <source>
        <dbReference type="EMBL" id="MCP2370644.1"/>
    </source>
</evidence>
<name>A0A9X2KBI6_9MICO</name>
<dbReference type="OrthoDB" id="2955631at2"/>
<dbReference type="Proteomes" id="UP001139722">
    <property type="component" value="Unassembled WGS sequence"/>
</dbReference>
<feature type="transmembrane region" description="Helical" evidence="1">
    <location>
        <begin position="118"/>
        <end position="138"/>
    </location>
</feature>
<feature type="transmembrane region" description="Helical" evidence="1">
    <location>
        <begin position="71"/>
        <end position="97"/>
    </location>
</feature>
<evidence type="ECO:0000313" key="3">
    <source>
        <dbReference type="Proteomes" id="UP001139722"/>
    </source>
</evidence>
<keyword evidence="1" id="KW-0472">Membrane</keyword>
<feature type="transmembrane region" description="Helical" evidence="1">
    <location>
        <begin position="150"/>
        <end position="174"/>
    </location>
</feature>